<comment type="similarity">
    <text evidence="1 4 7">Belongs to the aldehyde dehydrogenase family.</text>
</comment>
<keyword evidence="2 4" id="KW-0560">Oxidoreductase</keyword>
<evidence type="ECO:0000256" key="6">
    <source>
        <dbReference type="PROSITE-ProRule" id="PRU10007"/>
    </source>
</evidence>
<dbReference type="InterPro" id="IPR016161">
    <property type="entry name" value="Ald_DH/histidinol_DH"/>
</dbReference>
<proteinExistence type="inferred from homology"/>
<dbReference type="InterPro" id="IPR016162">
    <property type="entry name" value="Ald_DH_N"/>
</dbReference>
<dbReference type="FunFam" id="3.40.309.10:FF:000003">
    <property type="entry name" value="Aldehyde dehydrogenase"/>
    <property type="match status" value="1"/>
</dbReference>
<dbReference type="PROSITE" id="PS00687">
    <property type="entry name" value="ALDEHYDE_DEHYDR_GLU"/>
    <property type="match status" value="1"/>
</dbReference>
<dbReference type="PIRSF" id="PIRSF036492">
    <property type="entry name" value="ALDH"/>
    <property type="match status" value="1"/>
</dbReference>
<dbReference type="KEGG" id="cph:Cpha266_2158"/>
<dbReference type="GO" id="GO:0005737">
    <property type="term" value="C:cytoplasm"/>
    <property type="evidence" value="ECO:0007669"/>
    <property type="project" value="TreeGrafter"/>
</dbReference>
<keyword evidence="10" id="KW-1185">Reference proteome</keyword>
<keyword evidence="3" id="KW-0520">NAD</keyword>
<dbReference type="FunFam" id="3.40.605.10:FF:000004">
    <property type="entry name" value="Aldehyde dehydrogenase"/>
    <property type="match status" value="1"/>
</dbReference>
<evidence type="ECO:0000256" key="5">
    <source>
        <dbReference type="PIRSR" id="PIRSR036492-1"/>
    </source>
</evidence>
<sequence length="462" mass="51507">MERHTITETLQRLRETFRTGRTVSFAWRRSQLLALRQFLLEQEAIIAEAVTLDFGKSAAETFLTETEFLRGEIESALRNLKRWMKPERVHVPLHYQFGRASVRREPFGVVLVIGAWNYPLNLSLVPLVSAVAAGNCVLVKPSELAFHTSKVIANGISRYMDNGALAVFEGGVEDTVLLLKERFDCVFFTGSQRAGREVMLAAARHLTPVILELGGKSPCIVHNDASLGVAARRIVWAKFLNAGQTCIAPDYLLVHRDAEEELLLLMQKAIVSFYGTNPELSPDYPRIISDTHFTRLEELLKDGLPVTGGDVHKESRYIAPAILRDVNPEAPIMQSEIFGPLLPVLTYTSLDEALAFVRKGNDPLAVYLFSASASVRHKVLDATRSGGFCTNDLLFQSAVHGLPFGGVGQSGFGRYHGRAGYEAFSYVRSILYRSVFPDPDIRYPPYAGKKFSLLQRLVSFFR</sequence>
<evidence type="ECO:0000313" key="9">
    <source>
        <dbReference type="EMBL" id="ABL66163.1"/>
    </source>
</evidence>
<dbReference type="eggNOG" id="COG1012">
    <property type="taxonomic scope" value="Bacteria"/>
</dbReference>
<dbReference type="GO" id="GO:0006081">
    <property type="term" value="P:aldehyde metabolic process"/>
    <property type="evidence" value="ECO:0007669"/>
    <property type="project" value="InterPro"/>
</dbReference>
<dbReference type="AlphaFoldDB" id="A1BID6"/>
<feature type="domain" description="Aldehyde dehydrogenase" evidence="8">
    <location>
        <begin position="5"/>
        <end position="430"/>
    </location>
</feature>
<dbReference type="PROSITE" id="PS00070">
    <property type="entry name" value="ALDEHYDE_DEHYDR_CYS"/>
    <property type="match status" value="1"/>
</dbReference>
<dbReference type="Gene3D" id="3.40.605.10">
    <property type="entry name" value="Aldehyde Dehydrogenase, Chain A, domain 1"/>
    <property type="match status" value="1"/>
</dbReference>
<dbReference type="InterPro" id="IPR016163">
    <property type="entry name" value="Ald_DH_C"/>
</dbReference>
<dbReference type="OrthoDB" id="9762913at2"/>
<dbReference type="SUPFAM" id="SSF53720">
    <property type="entry name" value="ALDH-like"/>
    <property type="match status" value="1"/>
</dbReference>
<gene>
    <name evidence="9" type="ordered locus">Cpha266_2158</name>
</gene>
<feature type="active site" evidence="5">
    <location>
        <position position="246"/>
    </location>
</feature>
<reference evidence="9 10" key="1">
    <citation type="submission" date="2006-12" db="EMBL/GenBank/DDBJ databases">
        <title>Complete sequence of Chlorobium phaeobacteroides DSM 266.</title>
        <authorList>
            <consortium name="US DOE Joint Genome Institute"/>
            <person name="Copeland A."/>
            <person name="Lucas S."/>
            <person name="Lapidus A."/>
            <person name="Barry K."/>
            <person name="Detter J.C."/>
            <person name="Glavina del Rio T."/>
            <person name="Hammon N."/>
            <person name="Israni S."/>
            <person name="Pitluck S."/>
            <person name="Goltsman E."/>
            <person name="Schmutz J."/>
            <person name="Larimer F."/>
            <person name="Land M."/>
            <person name="Hauser L."/>
            <person name="Mikhailova N."/>
            <person name="Li T."/>
            <person name="Overmann J."/>
            <person name="Bryant D.A."/>
            <person name="Richardson P."/>
        </authorList>
    </citation>
    <scope>NUCLEOTIDE SEQUENCE [LARGE SCALE GENOMIC DNA]</scope>
    <source>
        <strain evidence="9 10">DSM 266</strain>
    </source>
</reference>
<evidence type="ECO:0000256" key="3">
    <source>
        <dbReference type="ARBA" id="ARBA00023027"/>
    </source>
</evidence>
<dbReference type="InterPro" id="IPR015590">
    <property type="entry name" value="Aldehyde_DH_dom"/>
</dbReference>
<evidence type="ECO:0000256" key="7">
    <source>
        <dbReference type="RuleBase" id="RU003345"/>
    </source>
</evidence>
<evidence type="ECO:0000256" key="4">
    <source>
        <dbReference type="PIRNR" id="PIRNR036492"/>
    </source>
</evidence>
<evidence type="ECO:0000256" key="1">
    <source>
        <dbReference type="ARBA" id="ARBA00009986"/>
    </source>
</evidence>
<dbReference type="HOGENOM" id="CLU_005391_3_1_10"/>
<accession>A1BID6</accession>
<dbReference type="RefSeq" id="WP_011745962.1">
    <property type="nucleotide sequence ID" value="NC_008639.1"/>
</dbReference>
<evidence type="ECO:0000313" key="10">
    <source>
        <dbReference type="Proteomes" id="UP000008701"/>
    </source>
</evidence>
<dbReference type="PANTHER" id="PTHR43570:SF16">
    <property type="entry name" value="ALDEHYDE DEHYDROGENASE TYPE III, ISOFORM Q"/>
    <property type="match status" value="1"/>
</dbReference>
<dbReference type="CDD" id="cd07087">
    <property type="entry name" value="ALDH_F3-13-14_CALDH-like"/>
    <property type="match status" value="1"/>
</dbReference>
<dbReference type="InterPro" id="IPR012394">
    <property type="entry name" value="Aldehyde_DH_NAD(P)"/>
</dbReference>
<dbReference type="InterPro" id="IPR016160">
    <property type="entry name" value="Ald_DH_CS_CYS"/>
</dbReference>
<dbReference type="GO" id="GO:0004029">
    <property type="term" value="F:aldehyde dehydrogenase (NAD+) activity"/>
    <property type="evidence" value="ECO:0007669"/>
    <property type="project" value="TreeGrafter"/>
</dbReference>
<dbReference type="Gene3D" id="3.40.309.10">
    <property type="entry name" value="Aldehyde Dehydrogenase, Chain A, domain 2"/>
    <property type="match status" value="1"/>
</dbReference>
<dbReference type="InterPro" id="IPR029510">
    <property type="entry name" value="Ald_DH_CS_GLU"/>
</dbReference>
<dbReference type="STRING" id="290317.Cpha266_2158"/>
<evidence type="ECO:0000259" key="8">
    <source>
        <dbReference type="Pfam" id="PF00171"/>
    </source>
</evidence>
<dbReference type="EMBL" id="CP000492">
    <property type="protein sequence ID" value="ABL66163.1"/>
    <property type="molecule type" value="Genomic_DNA"/>
</dbReference>
<dbReference type="PANTHER" id="PTHR43570">
    <property type="entry name" value="ALDEHYDE DEHYDROGENASE"/>
    <property type="match status" value="1"/>
</dbReference>
<organism evidence="9 10">
    <name type="scientific">Chlorobium phaeobacteroides (strain DSM 266 / SMG 266 / 2430)</name>
    <dbReference type="NCBI Taxonomy" id="290317"/>
    <lineage>
        <taxon>Bacteria</taxon>
        <taxon>Pseudomonadati</taxon>
        <taxon>Chlorobiota</taxon>
        <taxon>Chlorobiia</taxon>
        <taxon>Chlorobiales</taxon>
        <taxon>Chlorobiaceae</taxon>
        <taxon>Chlorobium/Pelodictyon group</taxon>
        <taxon>Chlorobium</taxon>
    </lineage>
</organism>
<feature type="active site" evidence="5 6">
    <location>
        <position position="212"/>
    </location>
</feature>
<evidence type="ECO:0000256" key="2">
    <source>
        <dbReference type="ARBA" id="ARBA00023002"/>
    </source>
</evidence>
<name>A1BID6_CHLPD</name>
<dbReference type="Pfam" id="PF00171">
    <property type="entry name" value="Aldedh"/>
    <property type="match status" value="1"/>
</dbReference>
<dbReference type="Proteomes" id="UP000008701">
    <property type="component" value="Chromosome"/>
</dbReference>
<protein>
    <recommendedName>
        <fullName evidence="4">Aldehyde dehydrogenase</fullName>
    </recommendedName>
</protein>